<feature type="region of interest" description="Disordered" evidence="1">
    <location>
        <begin position="67"/>
        <end position="110"/>
    </location>
</feature>
<dbReference type="PANTHER" id="PTHR33598:SF2">
    <property type="entry name" value="MAR-BINDING FILAMENT-LIKE PROTEIN"/>
    <property type="match status" value="1"/>
</dbReference>
<dbReference type="AlphaFoldDB" id="A0A7S3A4V5"/>
<dbReference type="EMBL" id="HBHW01038797">
    <property type="protein sequence ID" value="CAE0061696.1"/>
    <property type="molecule type" value="Transcribed_RNA"/>
</dbReference>
<sequence length="413" mass="46669">MEEACGFVGSGVAKLTKGSRRKAAPSYRRLRQSSFVSSWRTEFREEGGVNRCRSRTAPTAVFLWLRSPDENGDHDDRDDSQNDADDFGRPRDEEDIDLSSYGKGASDQGGLPISGRYNSFGFPRKSATAFSKSVSIYNELKDASPENIESLRMSVSSEAFLVFQRTAQGMVGSLPVKTFDIRVGTDVSGMEQLLYSSMVTGYVVRNAEFRMKMNEKVREGAAQVFTSVNPDGGDKKEDDDLGSADYMRGVPDKHKLVREEISGRVSWFDERLKKRIEIDGEEYIDRLEKKLSQMQERIRPQVSGDVTNKLLLYLTRLPHRTVSSFGAEISEPATVAMCRILSDRLGLLNPSKMKMGFSVSREHVSQYICWCLLVGYSIRNLEMREDISELTSSYRRGMHMRQNTSPPEKEDDK</sequence>
<evidence type="ECO:0000256" key="1">
    <source>
        <dbReference type="SAM" id="MobiDB-lite"/>
    </source>
</evidence>
<organism evidence="2">
    <name type="scientific">Rhodosorus marinus</name>
    <dbReference type="NCBI Taxonomy" id="101924"/>
    <lineage>
        <taxon>Eukaryota</taxon>
        <taxon>Rhodophyta</taxon>
        <taxon>Stylonematophyceae</taxon>
        <taxon>Stylonematales</taxon>
        <taxon>Stylonemataceae</taxon>
        <taxon>Rhodosorus</taxon>
    </lineage>
</organism>
<gene>
    <name evidence="2" type="ORF">RMAR00112_LOCUS29760</name>
    <name evidence="3" type="ORF">RMAR00112_LOCUS29765</name>
</gene>
<accession>A0A7S3A4V5</accession>
<protein>
    <submittedName>
        <fullName evidence="2">Uncharacterized protein</fullName>
    </submittedName>
</protein>
<evidence type="ECO:0000313" key="2">
    <source>
        <dbReference type="EMBL" id="CAE0061691.1"/>
    </source>
</evidence>
<dbReference type="Pfam" id="PF05542">
    <property type="entry name" value="DUF760"/>
    <property type="match status" value="2"/>
</dbReference>
<evidence type="ECO:0000313" key="3">
    <source>
        <dbReference type="EMBL" id="CAE0061696.1"/>
    </source>
</evidence>
<reference evidence="2" key="1">
    <citation type="submission" date="2021-01" db="EMBL/GenBank/DDBJ databases">
        <authorList>
            <person name="Corre E."/>
            <person name="Pelletier E."/>
            <person name="Niang G."/>
            <person name="Scheremetjew M."/>
            <person name="Finn R."/>
            <person name="Kale V."/>
            <person name="Holt S."/>
            <person name="Cochrane G."/>
            <person name="Meng A."/>
            <person name="Brown T."/>
            <person name="Cohen L."/>
        </authorList>
    </citation>
    <scope>NUCLEOTIDE SEQUENCE</scope>
    <source>
        <strain evidence="2">CCMP 769</strain>
    </source>
</reference>
<feature type="region of interest" description="Disordered" evidence="1">
    <location>
        <begin position="394"/>
        <end position="413"/>
    </location>
</feature>
<feature type="compositionally biased region" description="Basic and acidic residues" evidence="1">
    <location>
        <begin position="67"/>
        <end position="92"/>
    </location>
</feature>
<dbReference type="InterPro" id="IPR008479">
    <property type="entry name" value="DUF760"/>
</dbReference>
<proteinExistence type="predicted"/>
<dbReference type="PANTHER" id="PTHR33598">
    <property type="entry name" value="OS02G0833400 PROTEIN"/>
    <property type="match status" value="1"/>
</dbReference>
<dbReference type="EMBL" id="HBHW01038791">
    <property type="protein sequence ID" value="CAE0061691.1"/>
    <property type="molecule type" value="Transcribed_RNA"/>
</dbReference>
<name>A0A7S3A4V5_9RHOD</name>